<dbReference type="Proteomes" id="UP001458880">
    <property type="component" value="Unassembled WGS sequence"/>
</dbReference>
<gene>
    <name evidence="1" type="ORF">QE152_g7464</name>
</gene>
<name>A0AAW1MEU7_POPJA</name>
<evidence type="ECO:0000313" key="2">
    <source>
        <dbReference type="Proteomes" id="UP001458880"/>
    </source>
</evidence>
<keyword evidence="2" id="KW-1185">Reference proteome</keyword>
<proteinExistence type="predicted"/>
<evidence type="ECO:0000313" key="1">
    <source>
        <dbReference type="EMBL" id="KAK9744774.1"/>
    </source>
</evidence>
<comment type="caution">
    <text evidence="1">The sequence shown here is derived from an EMBL/GenBank/DDBJ whole genome shotgun (WGS) entry which is preliminary data.</text>
</comment>
<accession>A0AAW1MEU7</accession>
<protein>
    <submittedName>
        <fullName evidence="1">Uncharacterized protein</fullName>
    </submittedName>
</protein>
<sequence>MISHDLGSGVPENEERIHFDSMVFTQNSTDLENVQNNFDQHHIDYFPNSDRTLLNTQEYQDGARSNITWKSLNESVQNKDVKISDTIEALTECSTYFTQEWDEVVDMAKNSGVDEVKKMNPKVIIQIVHVINKEGKITAVQKFDPDQGQYREGIFFNLILLI</sequence>
<dbReference type="EMBL" id="JASPKY010000055">
    <property type="protein sequence ID" value="KAK9744774.1"/>
    <property type="molecule type" value="Genomic_DNA"/>
</dbReference>
<organism evidence="1 2">
    <name type="scientific">Popillia japonica</name>
    <name type="common">Japanese beetle</name>
    <dbReference type="NCBI Taxonomy" id="7064"/>
    <lineage>
        <taxon>Eukaryota</taxon>
        <taxon>Metazoa</taxon>
        <taxon>Ecdysozoa</taxon>
        <taxon>Arthropoda</taxon>
        <taxon>Hexapoda</taxon>
        <taxon>Insecta</taxon>
        <taxon>Pterygota</taxon>
        <taxon>Neoptera</taxon>
        <taxon>Endopterygota</taxon>
        <taxon>Coleoptera</taxon>
        <taxon>Polyphaga</taxon>
        <taxon>Scarabaeiformia</taxon>
        <taxon>Scarabaeidae</taxon>
        <taxon>Rutelinae</taxon>
        <taxon>Popillia</taxon>
    </lineage>
</organism>
<dbReference type="AlphaFoldDB" id="A0AAW1MEU7"/>
<reference evidence="1 2" key="1">
    <citation type="journal article" date="2024" name="BMC Genomics">
        <title>De novo assembly and annotation of Popillia japonica's genome with initial clues to its potential as an invasive pest.</title>
        <authorList>
            <person name="Cucini C."/>
            <person name="Boschi S."/>
            <person name="Funari R."/>
            <person name="Cardaioli E."/>
            <person name="Iannotti N."/>
            <person name="Marturano G."/>
            <person name="Paoli F."/>
            <person name="Bruttini M."/>
            <person name="Carapelli A."/>
            <person name="Frati F."/>
            <person name="Nardi F."/>
        </authorList>
    </citation>
    <scope>NUCLEOTIDE SEQUENCE [LARGE SCALE GENOMIC DNA]</scope>
    <source>
        <strain evidence="1">DMR45628</strain>
    </source>
</reference>